<dbReference type="EMBL" id="WUUU01000176">
    <property type="protein sequence ID" value="MXR21953.1"/>
    <property type="molecule type" value="Genomic_DNA"/>
</dbReference>
<keyword evidence="3" id="KW-1185">Reference proteome</keyword>
<name>A0A6B0SQV6_9EURY</name>
<evidence type="ECO:0000259" key="1">
    <source>
        <dbReference type="Pfam" id="PF01402"/>
    </source>
</evidence>
<dbReference type="CDD" id="cd22235">
    <property type="entry name" value="RHH_CopG_archaea"/>
    <property type="match status" value="1"/>
</dbReference>
<organism evidence="2 3">
    <name type="scientific">Halobacterium bonnevillei</name>
    <dbReference type="NCBI Taxonomy" id="2692200"/>
    <lineage>
        <taxon>Archaea</taxon>
        <taxon>Methanobacteriati</taxon>
        <taxon>Methanobacteriota</taxon>
        <taxon>Stenosarchaea group</taxon>
        <taxon>Halobacteria</taxon>
        <taxon>Halobacteriales</taxon>
        <taxon>Halobacteriaceae</taxon>
        <taxon>Halobacterium</taxon>
    </lineage>
</organism>
<feature type="domain" description="Ribbon-helix-helix protein CopG" evidence="1">
    <location>
        <begin position="5"/>
        <end position="43"/>
    </location>
</feature>
<dbReference type="InterPro" id="IPR010985">
    <property type="entry name" value="Ribbon_hlx_hlx"/>
</dbReference>
<reference evidence="2 3" key="1">
    <citation type="submission" date="2019-12" db="EMBL/GenBank/DDBJ databases">
        <title>Isolation and characterization of three novel carbon monoxide-oxidizing members of Halobacteria from salione crusts and soils.</title>
        <authorList>
            <person name="Myers M.R."/>
            <person name="King G.M."/>
        </authorList>
    </citation>
    <scope>NUCLEOTIDE SEQUENCE [LARGE SCALE GENOMIC DNA]</scope>
    <source>
        <strain evidence="2 3">PCN9</strain>
    </source>
</reference>
<accession>A0A6B0SQV6</accession>
<comment type="caution">
    <text evidence="2">The sequence shown here is derived from an EMBL/GenBank/DDBJ whole genome shotgun (WGS) entry which is preliminary data.</text>
</comment>
<evidence type="ECO:0000313" key="2">
    <source>
        <dbReference type="EMBL" id="MXR21953.1"/>
    </source>
</evidence>
<dbReference type="OrthoDB" id="167615at2157"/>
<dbReference type="SUPFAM" id="SSF47598">
    <property type="entry name" value="Ribbon-helix-helix"/>
    <property type="match status" value="1"/>
</dbReference>
<protein>
    <submittedName>
        <fullName evidence="2">Ribbon-helix-helix protein, CopG family</fullName>
    </submittedName>
</protein>
<dbReference type="AlphaFoldDB" id="A0A6B0SQV6"/>
<gene>
    <name evidence="2" type="ORF">GRX66_15590</name>
</gene>
<dbReference type="Pfam" id="PF01402">
    <property type="entry name" value="RHH_1"/>
    <property type="match status" value="1"/>
</dbReference>
<sequence>MSSDRLTVSLDEEARAALDDLAGKTDRSQSELVRRALTFYAANYEAASTDSSETLEEYYKMLAGGEHVLLDIDFLHCFLEHVQEDGEPKQGFIEDTDQVSDYHAEEYRDRFDTLEELLEWLSLCGFLTVRRTTENTYHIVFPSADIRWFMTRFIERSVAHLPFDVEMEEGVAKVLLTVDP</sequence>
<evidence type="ECO:0000313" key="3">
    <source>
        <dbReference type="Proteomes" id="UP000471521"/>
    </source>
</evidence>
<dbReference type="GO" id="GO:0006355">
    <property type="term" value="P:regulation of DNA-templated transcription"/>
    <property type="evidence" value="ECO:0007669"/>
    <property type="project" value="InterPro"/>
</dbReference>
<proteinExistence type="predicted"/>
<dbReference type="InterPro" id="IPR002145">
    <property type="entry name" value="CopG"/>
</dbReference>
<dbReference type="Proteomes" id="UP000471521">
    <property type="component" value="Unassembled WGS sequence"/>
</dbReference>
<dbReference type="RefSeq" id="WP_159527364.1">
    <property type="nucleotide sequence ID" value="NZ_WUUU01000176.1"/>
</dbReference>